<gene>
    <name evidence="16" type="ORF">INT44_003521</name>
</gene>
<evidence type="ECO:0000256" key="6">
    <source>
        <dbReference type="ARBA" id="ARBA00022989"/>
    </source>
</evidence>
<dbReference type="InterPro" id="IPR033118">
    <property type="entry name" value="EXPERA"/>
</dbReference>
<dbReference type="GO" id="GO:0047750">
    <property type="term" value="F:cholestenol delta-isomerase activity"/>
    <property type="evidence" value="ECO:0007669"/>
    <property type="project" value="InterPro"/>
</dbReference>
<dbReference type="GO" id="GO:0016126">
    <property type="term" value="P:sterol biosynthetic process"/>
    <property type="evidence" value="ECO:0007669"/>
    <property type="project" value="UniProtKB-KW"/>
</dbReference>
<sequence length="198" mass="22887">MAHPYYPPDLQLNNYVPNSLSTNTLLAWVTATVVIWFTTMYLISGTAVHMKPGKDRLIFCWFSLCALTHCCFEVYWVYFNKTVASRTDFLAELWREYAHSDSRYLVSDPLVLTLEIMTVTIIGPLCVLAMVALYRNSPSRHLYQLIISVFHIFSCSLYYILDSFKGFSSCDPHPIYFWVYFVGFNSPWIIVGVISPMI</sequence>
<keyword evidence="12" id="KW-0413">Isomerase</keyword>
<comment type="similarity">
    <text evidence="2">Belongs to the EBP family.</text>
</comment>
<evidence type="ECO:0000256" key="11">
    <source>
        <dbReference type="ARBA" id="ARBA00023221"/>
    </source>
</evidence>
<dbReference type="GO" id="GO:0000247">
    <property type="term" value="F:C-8 sterol isomerase activity"/>
    <property type="evidence" value="ECO:0007669"/>
    <property type="project" value="TreeGrafter"/>
</dbReference>
<keyword evidence="8" id="KW-0443">Lipid metabolism</keyword>
<name>A0A8H7UG78_9FUNG</name>
<dbReference type="AlphaFoldDB" id="A0A8H7UG78"/>
<feature type="transmembrane region" description="Helical" evidence="14">
    <location>
        <begin position="56"/>
        <end position="78"/>
    </location>
</feature>
<feature type="transmembrane region" description="Helical" evidence="14">
    <location>
        <begin position="25"/>
        <end position="44"/>
    </location>
</feature>
<proteinExistence type="inferred from homology"/>
<evidence type="ECO:0000256" key="2">
    <source>
        <dbReference type="ARBA" id="ARBA00008337"/>
    </source>
</evidence>
<dbReference type="GO" id="GO:0016020">
    <property type="term" value="C:membrane"/>
    <property type="evidence" value="ECO:0007669"/>
    <property type="project" value="UniProtKB-SubCell"/>
</dbReference>
<evidence type="ECO:0000256" key="3">
    <source>
        <dbReference type="ARBA" id="ARBA00022516"/>
    </source>
</evidence>
<keyword evidence="5" id="KW-0752">Steroid biosynthesis</keyword>
<dbReference type="PANTHER" id="PTHR14207">
    <property type="entry name" value="STEROL ISOMERASE"/>
    <property type="match status" value="1"/>
</dbReference>
<feature type="transmembrane region" description="Helical" evidence="14">
    <location>
        <begin position="110"/>
        <end position="134"/>
    </location>
</feature>
<protein>
    <recommendedName>
        <fullName evidence="15">EXPERA domain-containing protein</fullName>
    </recommendedName>
</protein>
<dbReference type="PANTHER" id="PTHR14207:SF0">
    <property type="entry name" value="3-BETA-HYDROXYSTEROID-DELTA(8),DELTA(7)-ISOMERASE"/>
    <property type="match status" value="1"/>
</dbReference>
<dbReference type="Proteomes" id="UP000612746">
    <property type="component" value="Unassembled WGS sequence"/>
</dbReference>
<feature type="domain" description="EXPERA" evidence="15">
    <location>
        <begin position="54"/>
        <end position="196"/>
    </location>
</feature>
<evidence type="ECO:0000259" key="15">
    <source>
        <dbReference type="PROSITE" id="PS51751"/>
    </source>
</evidence>
<evidence type="ECO:0000256" key="4">
    <source>
        <dbReference type="ARBA" id="ARBA00022692"/>
    </source>
</evidence>
<keyword evidence="10" id="KW-1207">Sterol metabolism</keyword>
<comment type="subcellular location">
    <subcellularLocation>
        <location evidence="1">Membrane</location>
        <topology evidence="1">Multi-pass membrane protein</topology>
    </subcellularLocation>
</comment>
<evidence type="ECO:0000313" key="17">
    <source>
        <dbReference type="Proteomes" id="UP000612746"/>
    </source>
</evidence>
<evidence type="ECO:0000256" key="9">
    <source>
        <dbReference type="ARBA" id="ARBA00023136"/>
    </source>
</evidence>
<reference evidence="16" key="1">
    <citation type="submission" date="2020-12" db="EMBL/GenBank/DDBJ databases">
        <title>Metabolic potential, ecology and presence of endohyphal bacteria is reflected in genomic diversity of Mucoromycotina.</title>
        <authorList>
            <person name="Muszewska A."/>
            <person name="Okrasinska A."/>
            <person name="Steczkiewicz K."/>
            <person name="Drgas O."/>
            <person name="Orlowska M."/>
            <person name="Perlinska-Lenart U."/>
            <person name="Aleksandrzak-Piekarczyk T."/>
            <person name="Szatraj K."/>
            <person name="Zielenkiewicz U."/>
            <person name="Pilsyk S."/>
            <person name="Malc E."/>
            <person name="Mieczkowski P."/>
            <person name="Kruszewska J.S."/>
            <person name="Biernat P."/>
            <person name="Pawlowska J."/>
        </authorList>
    </citation>
    <scope>NUCLEOTIDE SEQUENCE</scope>
    <source>
        <strain evidence="16">WA0000051536</strain>
    </source>
</reference>
<keyword evidence="17" id="KW-1185">Reference proteome</keyword>
<evidence type="ECO:0000256" key="1">
    <source>
        <dbReference type="ARBA" id="ARBA00004141"/>
    </source>
</evidence>
<keyword evidence="11" id="KW-0753">Steroid metabolism</keyword>
<evidence type="ECO:0000256" key="13">
    <source>
        <dbReference type="PROSITE-ProRule" id="PRU01087"/>
    </source>
</evidence>
<dbReference type="Pfam" id="PF05241">
    <property type="entry name" value="EBP"/>
    <property type="match status" value="1"/>
</dbReference>
<dbReference type="GO" id="GO:0005783">
    <property type="term" value="C:endoplasmic reticulum"/>
    <property type="evidence" value="ECO:0007669"/>
    <property type="project" value="TreeGrafter"/>
</dbReference>
<accession>A0A8H7UG78</accession>
<evidence type="ECO:0000256" key="8">
    <source>
        <dbReference type="ARBA" id="ARBA00023098"/>
    </source>
</evidence>
<dbReference type="GO" id="GO:0004769">
    <property type="term" value="F:steroid Delta-isomerase activity"/>
    <property type="evidence" value="ECO:0007669"/>
    <property type="project" value="TreeGrafter"/>
</dbReference>
<keyword evidence="7" id="KW-0756">Sterol biosynthesis</keyword>
<evidence type="ECO:0000256" key="12">
    <source>
        <dbReference type="ARBA" id="ARBA00023235"/>
    </source>
</evidence>
<feature type="transmembrane region" description="Helical" evidence="14">
    <location>
        <begin position="175"/>
        <end position="194"/>
    </location>
</feature>
<organism evidence="16 17">
    <name type="scientific">Umbelopsis vinacea</name>
    <dbReference type="NCBI Taxonomy" id="44442"/>
    <lineage>
        <taxon>Eukaryota</taxon>
        <taxon>Fungi</taxon>
        <taxon>Fungi incertae sedis</taxon>
        <taxon>Mucoromycota</taxon>
        <taxon>Mucoromycotina</taxon>
        <taxon>Umbelopsidomycetes</taxon>
        <taxon>Umbelopsidales</taxon>
        <taxon>Umbelopsidaceae</taxon>
        <taxon>Umbelopsis</taxon>
    </lineage>
</organism>
<keyword evidence="4 13" id="KW-0812">Transmembrane</keyword>
<evidence type="ECO:0000256" key="14">
    <source>
        <dbReference type="SAM" id="Phobius"/>
    </source>
</evidence>
<evidence type="ECO:0000256" key="7">
    <source>
        <dbReference type="ARBA" id="ARBA00023011"/>
    </source>
</evidence>
<feature type="transmembrane region" description="Helical" evidence="14">
    <location>
        <begin position="141"/>
        <end position="160"/>
    </location>
</feature>
<keyword evidence="3" id="KW-0444">Lipid biosynthesis</keyword>
<evidence type="ECO:0000313" key="16">
    <source>
        <dbReference type="EMBL" id="KAG2180517.1"/>
    </source>
</evidence>
<evidence type="ECO:0000256" key="10">
    <source>
        <dbReference type="ARBA" id="ARBA00023166"/>
    </source>
</evidence>
<keyword evidence="9 13" id="KW-0472">Membrane</keyword>
<evidence type="ECO:0000256" key="5">
    <source>
        <dbReference type="ARBA" id="ARBA00022955"/>
    </source>
</evidence>
<keyword evidence="6 13" id="KW-1133">Transmembrane helix</keyword>
<dbReference type="InterPro" id="IPR007905">
    <property type="entry name" value="EBP"/>
</dbReference>
<dbReference type="OrthoDB" id="58557at2759"/>
<comment type="caution">
    <text evidence="16">The sequence shown here is derived from an EMBL/GenBank/DDBJ whole genome shotgun (WGS) entry which is preliminary data.</text>
</comment>
<dbReference type="EMBL" id="JAEPRA010000009">
    <property type="protein sequence ID" value="KAG2180517.1"/>
    <property type="molecule type" value="Genomic_DNA"/>
</dbReference>
<dbReference type="PROSITE" id="PS51751">
    <property type="entry name" value="EXPERA"/>
    <property type="match status" value="1"/>
</dbReference>